<gene>
    <name evidence="6" type="ORF">SETTUDRAFT_92754</name>
</gene>
<dbReference type="InterPro" id="IPR013024">
    <property type="entry name" value="GGCT-like"/>
</dbReference>
<reference evidence="6 7" key="2">
    <citation type="journal article" date="2013" name="PLoS Genet.">
        <title>Comparative genome structure, secondary metabolite, and effector coding capacity across Cochliobolus pathogens.</title>
        <authorList>
            <person name="Condon B.J."/>
            <person name="Leng Y."/>
            <person name="Wu D."/>
            <person name="Bushley K.E."/>
            <person name="Ohm R.A."/>
            <person name="Otillar R."/>
            <person name="Martin J."/>
            <person name="Schackwitz W."/>
            <person name="Grimwood J."/>
            <person name="MohdZainudin N."/>
            <person name="Xue C."/>
            <person name="Wang R."/>
            <person name="Manning V.A."/>
            <person name="Dhillon B."/>
            <person name="Tu Z.J."/>
            <person name="Steffenson B.J."/>
            <person name="Salamov A."/>
            <person name="Sun H."/>
            <person name="Lowry S."/>
            <person name="LaButti K."/>
            <person name="Han J."/>
            <person name="Copeland A."/>
            <person name="Lindquist E."/>
            <person name="Barry K."/>
            <person name="Schmutz J."/>
            <person name="Baker S.E."/>
            <person name="Ciuffetti L.M."/>
            <person name="Grigoriev I.V."/>
            <person name="Zhong S."/>
            <person name="Turgeon B.G."/>
        </authorList>
    </citation>
    <scope>NUCLEOTIDE SEQUENCE [LARGE SCALE GENOMIC DNA]</scope>
    <source>
        <strain evidence="7">28A</strain>
    </source>
</reference>
<evidence type="ECO:0000256" key="3">
    <source>
        <dbReference type="PIRSR" id="PIRSR617939-1"/>
    </source>
</evidence>
<dbReference type="PANTHER" id="PTHR12935">
    <property type="entry name" value="GAMMA-GLUTAMYLCYCLOTRANSFERASE"/>
    <property type="match status" value="1"/>
</dbReference>
<dbReference type="CDD" id="cd06661">
    <property type="entry name" value="GGCT_like"/>
    <property type="match status" value="1"/>
</dbReference>
<evidence type="ECO:0000256" key="5">
    <source>
        <dbReference type="SAM" id="MobiDB-lite"/>
    </source>
</evidence>
<evidence type="ECO:0000313" key="7">
    <source>
        <dbReference type="Proteomes" id="UP000016935"/>
    </source>
</evidence>
<dbReference type="EC" id="4.3.2.9" evidence="1"/>
<dbReference type="InterPro" id="IPR036568">
    <property type="entry name" value="GGCT-like_sf"/>
</dbReference>
<feature type="compositionally biased region" description="Basic and acidic residues" evidence="5">
    <location>
        <begin position="223"/>
        <end position="232"/>
    </location>
</feature>
<reference evidence="6 7" key="1">
    <citation type="journal article" date="2012" name="PLoS Pathog.">
        <title>Diverse lifestyles and strategies of plant pathogenesis encoded in the genomes of eighteen Dothideomycetes fungi.</title>
        <authorList>
            <person name="Ohm R.A."/>
            <person name="Feau N."/>
            <person name="Henrissat B."/>
            <person name="Schoch C.L."/>
            <person name="Horwitz B.A."/>
            <person name="Barry K.W."/>
            <person name="Condon B.J."/>
            <person name="Copeland A.C."/>
            <person name="Dhillon B."/>
            <person name="Glaser F."/>
            <person name="Hesse C.N."/>
            <person name="Kosti I."/>
            <person name="LaButti K."/>
            <person name="Lindquist E.A."/>
            <person name="Lucas S."/>
            <person name="Salamov A.A."/>
            <person name="Bradshaw R.E."/>
            <person name="Ciuffetti L."/>
            <person name="Hamelin R.C."/>
            <person name="Kema G.H.J."/>
            <person name="Lawrence C."/>
            <person name="Scott J.A."/>
            <person name="Spatafora J.W."/>
            <person name="Turgeon B.G."/>
            <person name="de Wit P.J.G.M."/>
            <person name="Zhong S."/>
            <person name="Goodwin S.B."/>
            <person name="Grigoriev I.V."/>
        </authorList>
    </citation>
    <scope>NUCLEOTIDE SEQUENCE [LARGE SCALE GENOMIC DNA]</scope>
    <source>
        <strain evidence="7">28A</strain>
    </source>
</reference>
<evidence type="ECO:0000313" key="6">
    <source>
        <dbReference type="EMBL" id="EOA83715.1"/>
    </source>
</evidence>
<feature type="compositionally biased region" description="Basic and acidic residues" evidence="5">
    <location>
        <begin position="202"/>
        <end position="215"/>
    </location>
</feature>
<dbReference type="AlphaFoldDB" id="R0IEJ8"/>
<keyword evidence="2" id="KW-0456">Lyase</keyword>
<evidence type="ECO:0000256" key="4">
    <source>
        <dbReference type="PIRSR" id="PIRSR617939-2"/>
    </source>
</evidence>
<evidence type="ECO:0000256" key="1">
    <source>
        <dbReference type="ARBA" id="ARBA00012346"/>
    </source>
</evidence>
<dbReference type="InterPro" id="IPR017939">
    <property type="entry name" value="G-Glutamylcylcotransferase"/>
</dbReference>
<dbReference type="SUPFAM" id="SSF110857">
    <property type="entry name" value="Gamma-glutamyl cyclotransferase-like"/>
    <property type="match status" value="1"/>
</dbReference>
<dbReference type="RefSeq" id="XP_008028227.1">
    <property type="nucleotide sequence ID" value="XM_008030036.1"/>
</dbReference>
<proteinExistence type="predicted"/>
<keyword evidence="7" id="KW-1185">Reference proteome</keyword>
<feature type="binding site" evidence="4">
    <location>
        <begin position="17"/>
        <end position="22"/>
    </location>
    <ligand>
        <name>substrate</name>
    </ligand>
</feature>
<name>R0IEJ8_EXST2</name>
<evidence type="ECO:0000256" key="2">
    <source>
        <dbReference type="ARBA" id="ARBA00023239"/>
    </source>
</evidence>
<feature type="region of interest" description="Disordered" evidence="5">
    <location>
        <begin position="187"/>
        <end position="232"/>
    </location>
</feature>
<sequence length="232" mass="26144">MAEADTSSPTSPPLTLYFGYGSNLWLHQMATRCPDSQYLGIALLPHYTWLINDRGYANVVSAPCPDTATSGSSRYKTSVYGLVYSLTPSDEARLDINEGVPIAYTKEYLPCSFWAATSREPGTKIDTSQPPSETNKRLLVYIDRVRTAPSTPRDEYVYRMNRGIHDALGCGVPGEYVDEVMRKYIAADDYEEEEEEEEDGEDGKKKREEREKMAEFARGQAARFRDESGVFE</sequence>
<accession>R0IEJ8</accession>
<dbReference type="Gene3D" id="3.10.490.10">
    <property type="entry name" value="Gamma-glutamyl cyclotransferase-like"/>
    <property type="match status" value="1"/>
</dbReference>
<protein>
    <recommendedName>
        <fullName evidence="1">gamma-glutamylcyclotransferase</fullName>
        <ecNumber evidence="1">4.3.2.9</ecNumber>
    </recommendedName>
</protein>
<dbReference type="PANTHER" id="PTHR12935:SF0">
    <property type="entry name" value="GAMMA-GLUTAMYLCYCLOTRANSFERASE"/>
    <property type="match status" value="1"/>
</dbReference>
<dbReference type="eggNOG" id="ENOG502S3WQ">
    <property type="taxonomic scope" value="Eukaryota"/>
</dbReference>
<dbReference type="HOGENOM" id="CLU_048475_1_1_1"/>
<dbReference type="EMBL" id="KB908814">
    <property type="protein sequence ID" value="EOA83715.1"/>
    <property type="molecule type" value="Genomic_DNA"/>
</dbReference>
<organism evidence="6 7">
    <name type="scientific">Exserohilum turcicum (strain 28A)</name>
    <name type="common">Northern leaf blight fungus</name>
    <name type="synonym">Setosphaeria turcica</name>
    <dbReference type="NCBI Taxonomy" id="671987"/>
    <lineage>
        <taxon>Eukaryota</taxon>
        <taxon>Fungi</taxon>
        <taxon>Dikarya</taxon>
        <taxon>Ascomycota</taxon>
        <taxon>Pezizomycotina</taxon>
        <taxon>Dothideomycetes</taxon>
        <taxon>Pleosporomycetidae</taxon>
        <taxon>Pleosporales</taxon>
        <taxon>Pleosporineae</taxon>
        <taxon>Pleosporaceae</taxon>
        <taxon>Exserohilum</taxon>
    </lineage>
</organism>
<dbReference type="Proteomes" id="UP000016935">
    <property type="component" value="Unassembled WGS sequence"/>
</dbReference>
<dbReference type="STRING" id="671987.R0IEJ8"/>
<dbReference type="OrthoDB" id="2924818at2759"/>
<feature type="compositionally biased region" description="Acidic residues" evidence="5">
    <location>
        <begin position="188"/>
        <end position="201"/>
    </location>
</feature>
<feature type="active site" description="Proton acceptor" evidence="3">
    <location>
        <position position="98"/>
    </location>
</feature>
<dbReference type="GO" id="GO:0003839">
    <property type="term" value="F:gamma-glutamylcyclotransferase activity"/>
    <property type="evidence" value="ECO:0007669"/>
    <property type="project" value="UniProtKB-EC"/>
</dbReference>
<dbReference type="GeneID" id="19405994"/>